<evidence type="ECO:0000256" key="3">
    <source>
        <dbReference type="ARBA" id="ARBA00022630"/>
    </source>
</evidence>
<evidence type="ECO:0000259" key="9">
    <source>
        <dbReference type="PROSITE" id="PS00624"/>
    </source>
</evidence>
<evidence type="ECO:0000313" key="11">
    <source>
        <dbReference type="Proteomes" id="UP000308197"/>
    </source>
</evidence>
<dbReference type="Pfam" id="PF00732">
    <property type="entry name" value="GMC_oxred_N"/>
    <property type="match status" value="1"/>
</dbReference>
<dbReference type="PANTHER" id="PTHR11552">
    <property type="entry name" value="GLUCOSE-METHANOL-CHOLINE GMC OXIDOREDUCTASE"/>
    <property type="match status" value="1"/>
</dbReference>
<proteinExistence type="inferred from homology"/>
<keyword evidence="6" id="KW-0560">Oxidoreductase</keyword>
<evidence type="ECO:0000256" key="8">
    <source>
        <dbReference type="PIRSR" id="PIRSR000137-2"/>
    </source>
</evidence>
<keyword evidence="5 8" id="KW-0274">FAD</keyword>
<comment type="similarity">
    <text evidence="2">Belongs to the GMC oxidoreductase family.</text>
</comment>
<dbReference type="Proteomes" id="UP000308197">
    <property type="component" value="Unassembled WGS sequence"/>
</dbReference>
<dbReference type="GO" id="GO:0050660">
    <property type="term" value="F:flavin adenine dinucleotide binding"/>
    <property type="evidence" value="ECO:0007669"/>
    <property type="project" value="InterPro"/>
</dbReference>
<feature type="active site" description="Proton acceptor" evidence="7">
    <location>
        <position position="552"/>
    </location>
</feature>
<comment type="cofactor">
    <cofactor evidence="1 8">
        <name>FAD</name>
        <dbReference type="ChEBI" id="CHEBI:57692"/>
    </cofactor>
</comment>
<dbReference type="Gene3D" id="3.50.50.60">
    <property type="entry name" value="FAD/NAD(P)-binding domain"/>
    <property type="match status" value="1"/>
</dbReference>
<sequence>MTAHLTAEQFASTTFDYIIAGGGTAGLTLAARLVSDAGLAGTLIGSASHDWGFSTVPQKYANGKQVPQPRGKGLGGCSLINIVIFDRGSAADYDAIEALGNPGWDWNGLLSYFKKSETALSPEPDHTARFRAAKVDSRWHGDSGPIVKSYARTFAFGPLLERVIDATAELGVPFNGDSDDGNKIGMSNLFTAVDSRTATRSYAGNAYFEANADRKNLFVLTSATVSRITFRDGSSPLQATGIEFLHGGKPYYAAVHKEVILSAGSLKTPQILELSGIGDEKLLRKFGITTLVDLPSVGENLLYEIDPKYETLDTAAEPEVVASYQQMYETRQGPLASSAASTFAFIPSKTFMSAEQQQAWKDSALSAAEHTPSGLKKQYETQIRLFSDRSSPEAEIIPFPGMIPFLGLPPTPKTRYMTALAAIMHPLSRGTVHITSADPTAAPAIDPSYFSRPEDLDVLLASVKFSLAFFKTGPLADVVRTQAFPTPEEACSDDALKEYIKNTLGCVFHPVGTASMLPKEDGGVVDSELRVYGTANVRVVDASILPLQIAAHTQATVYAIAEKAADIIRGL</sequence>
<dbReference type="PANTHER" id="PTHR11552:SF201">
    <property type="entry name" value="GLUCOSE-METHANOL-CHOLINE OXIDOREDUCTASE N-TERMINAL DOMAIN-CONTAINING PROTEIN"/>
    <property type="match status" value="1"/>
</dbReference>
<dbReference type="InterPro" id="IPR012132">
    <property type="entry name" value="GMC_OxRdtase"/>
</dbReference>
<gene>
    <name evidence="10" type="ORF">K466DRAFT_600718</name>
</gene>
<dbReference type="InterPro" id="IPR027424">
    <property type="entry name" value="Glucose_Oxidase_domain_2"/>
</dbReference>
<dbReference type="EMBL" id="ML211223">
    <property type="protein sequence ID" value="TFK85975.1"/>
    <property type="molecule type" value="Genomic_DNA"/>
</dbReference>
<evidence type="ECO:0000256" key="2">
    <source>
        <dbReference type="ARBA" id="ARBA00010790"/>
    </source>
</evidence>
<evidence type="ECO:0000256" key="6">
    <source>
        <dbReference type="ARBA" id="ARBA00023002"/>
    </source>
</evidence>
<dbReference type="InterPro" id="IPR000172">
    <property type="entry name" value="GMC_OxRdtase_N"/>
</dbReference>
<evidence type="ECO:0000256" key="1">
    <source>
        <dbReference type="ARBA" id="ARBA00001974"/>
    </source>
</evidence>
<feature type="active site" description="Proton donor" evidence="7">
    <location>
        <position position="509"/>
    </location>
</feature>
<dbReference type="Pfam" id="PF05199">
    <property type="entry name" value="GMC_oxred_C"/>
    <property type="match status" value="1"/>
</dbReference>
<evidence type="ECO:0000256" key="7">
    <source>
        <dbReference type="PIRSR" id="PIRSR000137-1"/>
    </source>
</evidence>
<dbReference type="PROSITE" id="PS00624">
    <property type="entry name" value="GMC_OXRED_2"/>
    <property type="match status" value="1"/>
</dbReference>
<accession>A0A5C3P8G6</accession>
<evidence type="ECO:0000256" key="5">
    <source>
        <dbReference type="ARBA" id="ARBA00022827"/>
    </source>
</evidence>
<feature type="domain" description="Glucose-methanol-choline oxidoreductase N-terminal" evidence="9">
    <location>
        <begin position="264"/>
        <end position="278"/>
    </location>
</feature>
<reference evidence="10 11" key="1">
    <citation type="journal article" date="2019" name="Nat. Ecol. Evol.">
        <title>Megaphylogeny resolves global patterns of mushroom evolution.</title>
        <authorList>
            <person name="Varga T."/>
            <person name="Krizsan K."/>
            <person name="Foldi C."/>
            <person name="Dima B."/>
            <person name="Sanchez-Garcia M."/>
            <person name="Sanchez-Ramirez S."/>
            <person name="Szollosi G.J."/>
            <person name="Szarkandi J.G."/>
            <person name="Papp V."/>
            <person name="Albert L."/>
            <person name="Andreopoulos W."/>
            <person name="Angelini C."/>
            <person name="Antonin V."/>
            <person name="Barry K.W."/>
            <person name="Bougher N.L."/>
            <person name="Buchanan P."/>
            <person name="Buyck B."/>
            <person name="Bense V."/>
            <person name="Catcheside P."/>
            <person name="Chovatia M."/>
            <person name="Cooper J."/>
            <person name="Damon W."/>
            <person name="Desjardin D."/>
            <person name="Finy P."/>
            <person name="Geml J."/>
            <person name="Haridas S."/>
            <person name="Hughes K."/>
            <person name="Justo A."/>
            <person name="Karasinski D."/>
            <person name="Kautmanova I."/>
            <person name="Kiss B."/>
            <person name="Kocsube S."/>
            <person name="Kotiranta H."/>
            <person name="LaButti K.M."/>
            <person name="Lechner B.E."/>
            <person name="Liimatainen K."/>
            <person name="Lipzen A."/>
            <person name="Lukacs Z."/>
            <person name="Mihaltcheva S."/>
            <person name="Morgado L.N."/>
            <person name="Niskanen T."/>
            <person name="Noordeloos M.E."/>
            <person name="Ohm R.A."/>
            <person name="Ortiz-Santana B."/>
            <person name="Ovrebo C."/>
            <person name="Racz N."/>
            <person name="Riley R."/>
            <person name="Savchenko A."/>
            <person name="Shiryaev A."/>
            <person name="Soop K."/>
            <person name="Spirin V."/>
            <person name="Szebenyi C."/>
            <person name="Tomsovsky M."/>
            <person name="Tulloss R.E."/>
            <person name="Uehling J."/>
            <person name="Grigoriev I.V."/>
            <person name="Vagvolgyi C."/>
            <person name="Papp T."/>
            <person name="Martin F.M."/>
            <person name="Miettinen O."/>
            <person name="Hibbett D.S."/>
            <person name="Nagy L.G."/>
        </authorList>
    </citation>
    <scope>NUCLEOTIDE SEQUENCE [LARGE SCALE GENOMIC DNA]</scope>
    <source>
        <strain evidence="10 11">HHB13444</strain>
    </source>
</reference>
<keyword evidence="11" id="KW-1185">Reference proteome</keyword>
<organism evidence="10 11">
    <name type="scientific">Polyporus arcularius HHB13444</name>
    <dbReference type="NCBI Taxonomy" id="1314778"/>
    <lineage>
        <taxon>Eukaryota</taxon>
        <taxon>Fungi</taxon>
        <taxon>Dikarya</taxon>
        <taxon>Basidiomycota</taxon>
        <taxon>Agaricomycotina</taxon>
        <taxon>Agaricomycetes</taxon>
        <taxon>Polyporales</taxon>
        <taxon>Polyporaceae</taxon>
        <taxon>Polyporus</taxon>
    </lineage>
</organism>
<dbReference type="InParanoid" id="A0A5C3P8G6"/>
<keyword evidence="4" id="KW-0732">Signal</keyword>
<dbReference type="SUPFAM" id="SSF54373">
    <property type="entry name" value="FAD-linked reductases, C-terminal domain"/>
    <property type="match status" value="1"/>
</dbReference>
<dbReference type="AlphaFoldDB" id="A0A5C3P8G6"/>
<protein>
    <submittedName>
        <fullName evidence="10">GMC oxidoreductase</fullName>
    </submittedName>
</protein>
<dbReference type="InterPro" id="IPR036188">
    <property type="entry name" value="FAD/NAD-bd_sf"/>
</dbReference>
<dbReference type="InterPro" id="IPR007867">
    <property type="entry name" value="GMC_OxRtase_C"/>
</dbReference>
<feature type="binding site" evidence="8">
    <location>
        <position position="225"/>
    </location>
    <ligand>
        <name>FAD</name>
        <dbReference type="ChEBI" id="CHEBI:57692"/>
    </ligand>
</feature>
<keyword evidence="3" id="KW-0285">Flavoprotein</keyword>
<dbReference type="PIRSF" id="PIRSF000137">
    <property type="entry name" value="Alcohol_oxidase"/>
    <property type="match status" value="1"/>
</dbReference>
<name>A0A5C3P8G6_9APHY</name>
<dbReference type="Gene3D" id="4.10.450.10">
    <property type="entry name" value="Glucose Oxidase, domain 2"/>
    <property type="match status" value="1"/>
</dbReference>
<evidence type="ECO:0000313" key="10">
    <source>
        <dbReference type="EMBL" id="TFK85975.1"/>
    </source>
</evidence>
<dbReference type="GO" id="GO:0016614">
    <property type="term" value="F:oxidoreductase activity, acting on CH-OH group of donors"/>
    <property type="evidence" value="ECO:0007669"/>
    <property type="project" value="InterPro"/>
</dbReference>
<evidence type="ECO:0000256" key="4">
    <source>
        <dbReference type="ARBA" id="ARBA00022729"/>
    </source>
</evidence>
<dbReference type="STRING" id="1314778.A0A5C3P8G6"/>
<dbReference type="SUPFAM" id="SSF51905">
    <property type="entry name" value="FAD/NAD(P)-binding domain"/>
    <property type="match status" value="1"/>
</dbReference>
<dbReference type="Gene3D" id="3.30.560.10">
    <property type="entry name" value="Glucose Oxidase, domain 3"/>
    <property type="match status" value="1"/>
</dbReference>